<dbReference type="Proteomes" id="UP001470230">
    <property type="component" value="Unassembled WGS sequence"/>
</dbReference>
<evidence type="ECO:0000313" key="2">
    <source>
        <dbReference type="Proteomes" id="UP001470230"/>
    </source>
</evidence>
<dbReference type="InterPro" id="IPR011989">
    <property type="entry name" value="ARM-like"/>
</dbReference>
<sequence length="909" mass="102717">MSDAFLKSLQDYGSQVLAIKDVSQIPEPAFSVPADKVLSLFQSLKNDANSPLDTGIYCAFPNIVQNSWEKLKGDARNTLRTNLITSSHNKINQKAMGRFADAFITIYQLSEYKWPEFVDLIFKSSTKFEFLGFLFVRYCSTCNSAFFTQKVLDIMQVMSELIDSAQTAVQTGLVIIFSNLNIQKVLQQKPEFYENIWNAIYNVYSKDPERIRILSQALDTIFEKVPVLIDATPKIITTSISAIKSDITAAKPLIQLICYLSLQNVKDLLTKFKKVTNPPIDVVSAIYEGPLSDIQPQIMKEIVTFLKAGKTDNDIAVYAPFAAVNKDQSILTEIIDDKKVNRVLIGLKALEYMANDNIDQDFIPDDKIIEKLVQYLTHSNQQIASSAFSAMKSLIENDAYTQIDDCINLLSVFDKVSETNRPNFFKLLTCMLKVDAIADEIVDKIFDFSYILIRNNEKYAIDCLHLFNVMFYTNEREELLTPVVEDLLPFSVKIIKEKDARGLVQALRSVALFVSLDDNVDKKKITPLFPQIFDIADHGQTSKIKAEAAVSMVTIALRYDDESLYQRCFDFISTFSKHPDDIPLIRASAKIAHSMIDTKYSAPSLDLLCQEALVATDPVALNSLLRAIKHLMAVAQSDKVVKLLDSFLDGSHPIFRRKNPALFVDRDTQILSFLVKCCNYSPNRASIIIEILIQRIHEVPISMFVVYLKAINKFDIVPKPLSANLAKLLARSMDGSTPTIDEIVLDSLMKLVRNDQTVYNIDILASQMIYYWDRMEDEGGWRAAVGTAILELTGYGAQVDDDLLIDILADYPFTAQIGRCELASKDLVSIMDNKNRNNAGIAPIVARCLADVLTLSIQKMRDLELTETTRNEMKRVLKKIFDQNPKIKNEISKGFEQPERLKQRFQALL</sequence>
<accession>A0ABR2K8R9</accession>
<proteinExistence type="predicted"/>
<evidence type="ECO:0000313" key="1">
    <source>
        <dbReference type="EMBL" id="KAK8887520.1"/>
    </source>
</evidence>
<dbReference type="EMBL" id="JAPFFF010000006">
    <property type="protein sequence ID" value="KAK8887520.1"/>
    <property type="molecule type" value="Genomic_DNA"/>
</dbReference>
<name>A0ABR2K8R9_9EUKA</name>
<dbReference type="SUPFAM" id="SSF48371">
    <property type="entry name" value="ARM repeat"/>
    <property type="match status" value="1"/>
</dbReference>
<dbReference type="InterPro" id="IPR016024">
    <property type="entry name" value="ARM-type_fold"/>
</dbReference>
<keyword evidence="2" id="KW-1185">Reference proteome</keyword>
<reference evidence="1 2" key="1">
    <citation type="submission" date="2024-04" db="EMBL/GenBank/DDBJ databases">
        <title>Tritrichomonas musculus Genome.</title>
        <authorList>
            <person name="Alves-Ferreira E."/>
            <person name="Grigg M."/>
            <person name="Lorenzi H."/>
            <person name="Galac M."/>
        </authorList>
    </citation>
    <scope>NUCLEOTIDE SEQUENCE [LARGE SCALE GENOMIC DNA]</scope>
    <source>
        <strain evidence="1 2">EAF2021</strain>
    </source>
</reference>
<dbReference type="Gene3D" id="1.25.10.10">
    <property type="entry name" value="Leucine-rich Repeat Variant"/>
    <property type="match status" value="1"/>
</dbReference>
<comment type="caution">
    <text evidence="1">The sequence shown here is derived from an EMBL/GenBank/DDBJ whole genome shotgun (WGS) entry which is preliminary data.</text>
</comment>
<protein>
    <submittedName>
        <fullName evidence="1">Uncharacterized protein</fullName>
    </submittedName>
</protein>
<gene>
    <name evidence="1" type="ORF">M9Y10_038569</name>
</gene>
<organism evidence="1 2">
    <name type="scientific">Tritrichomonas musculus</name>
    <dbReference type="NCBI Taxonomy" id="1915356"/>
    <lineage>
        <taxon>Eukaryota</taxon>
        <taxon>Metamonada</taxon>
        <taxon>Parabasalia</taxon>
        <taxon>Tritrichomonadida</taxon>
        <taxon>Tritrichomonadidae</taxon>
        <taxon>Tritrichomonas</taxon>
    </lineage>
</organism>